<dbReference type="InterPro" id="IPR051449">
    <property type="entry name" value="ABC-2_transporter_component"/>
</dbReference>
<feature type="transmembrane region" description="Helical" evidence="6">
    <location>
        <begin position="20"/>
        <end position="40"/>
    </location>
</feature>
<dbReference type="GO" id="GO:0140359">
    <property type="term" value="F:ABC-type transporter activity"/>
    <property type="evidence" value="ECO:0007669"/>
    <property type="project" value="InterPro"/>
</dbReference>
<feature type="transmembrane region" description="Helical" evidence="6">
    <location>
        <begin position="240"/>
        <end position="260"/>
    </location>
</feature>
<dbReference type="InterPro" id="IPR055396">
    <property type="entry name" value="DUF7088"/>
</dbReference>
<evidence type="ECO:0000256" key="4">
    <source>
        <dbReference type="ARBA" id="ARBA00022989"/>
    </source>
</evidence>
<dbReference type="EMBL" id="JADCKB010000033">
    <property type="protein sequence ID" value="MBE5041066.1"/>
    <property type="molecule type" value="Genomic_DNA"/>
</dbReference>
<dbReference type="AlphaFoldDB" id="A0A9D5R944"/>
<dbReference type="Pfam" id="PF09822">
    <property type="entry name" value="ABC_transp_aux"/>
    <property type="match status" value="1"/>
</dbReference>
<dbReference type="PANTHER" id="PTHR30294:SF29">
    <property type="entry name" value="MULTIDRUG ABC TRANSPORTER PERMEASE YBHS-RELATED"/>
    <property type="match status" value="1"/>
</dbReference>
<dbReference type="PANTHER" id="PTHR30294">
    <property type="entry name" value="MEMBRANE COMPONENT OF ABC TRANSPORTER YHHJ-RELATED"/>
    <property type="match status" value="1"/>
</dbReference>
<reference evidence="9" key="1">
    <citation type="submission" date="2020-10" db="EMBL/GenBank/DDBJ databases">
        <title>ChiBAC.</title>
        <authorList>
            <person name="Zenner C."/>
            <person name="Hitch T.C.A."/>
            <person name="Clavel T."/>
        </authorList>
    </citation>
    <scope>NUCLEOTIDE SEQUENCE</scope>
    <source>
        <strain evidence="9">DSM 107454</strain>
    </source>
</reference>
<protein>
    <submittedName>
        <fullName evidence="9">Gldg family protein</fullName>
    </submittedName>
</protein>
<dbReference type="InterPro" id="IPR019196">
    <property type="entry name" value="ABC_transp_unknown"/>
</dbReference>
<feature type="domain" description="DUF7088" evidence="8">
    <location>
        <begin position="276"/>
        <end position="361"/>
    </location>
</feature>
<proteinExistence type="predicted"/>
<evidence type="ECO:0000256" key="6">
    <source>
        <dbReference type="SAM" id="Phobius"/>
    </source>
</evidence>
<gene>
    <name evidence="9" type="ORF">INF28_11410</name>
</gene>
<feature type="transmembrane region" description="Helical" evidence="6">
    <location>
        <begin position="131"/>
        <end position="150"/>
    </location>
</feature>
<dbReference type="Proteomes" id="UP000806542">
    <property type="component" value="Unassembled WGS sequence"/>
</dbReference>
<dbReference type="Pfam" id="PF23357">
    <property type="entry name" value="DUF7088"/>
    <property type="match status" value="1"/>
</dbReference>
<evidence type="ECO:0000313" key="10">
    <source>
        <dbReference type="Proteomes" id="UP000806542"/>
    </source>
</evidence>
<evidence type="ECO:0000256" key="3">
    <source>
        <dbReference type="ARBA" id="ARBA00022692"/>
    </source>
</evidence>
<evidence type="ECO:0000259" key="8">
    <source>
        <dbReference type="Pfam" id="PF23357"/>
    </source>
</evidence>
<feature type="transmembrane region" description="Helical" evidence="6">
    <location>
        <begin position="52"/>
        <end position="70"/>
    </location>
</feature>
<feature type="transmembrane region" description="Helical" evidence="6">
    <location>
        <begin position="670"/>
        <end position="692"/>
    </location>
</feature>
<feature type="transmembrane region" description="Helical" evidence="6">
    <location>
        <begin position="95"/>
        <end position="119"/>
    </location>
</feature>
<feature type="transmembrane region" description="Helical" evidence="6">
    <location>
        <begin position="157"/>
        <end position="177"/>
    </location>
</feature>
<comment type="caution">
    <text evidence="9">The sequence shown here is derived from an EMBL/GenBank/DDBJ whole genome shotgun (WGS) entry which is preliminary data.</text>
</comment>
<evidence type="ECO:0000256" key="5">
    <source>
        <dbReference type="ARBA" id="ARBA00023136"/>
    </source>
</evidence>
<feature type="transmembrane region" description="Helical" evidence="6">
    <location>
        <begin position="210"/>
        <end position="228"/>
    </location>
</feature>
<dbReference type="GO" id="GO:0005886">
    <property type="term" value="C:plasma membrane"/>
    <property type="evidence" value="ECO:0007669"/>
    <property type="project" value="UniProtKB-SubCell"/>
</dbReference>
<keyword evidence="5 6" id="KW-0472">Membrane</keyword>
<sequence length="697" mass="77072">MKAILMKEWKGYFQSPIGYIFSGIFLALCAMFFVTGSLMYQSADLSSMFANINVVYLFLVSILTMGLFSLERSRRTDQLLLTAPVSVTEVVVGKYLAALATFGVTLVVSLIFPLILSIFGHPSGSEMLGSYIGFVLLWGAFISIGLFISALTESQMIAAVVTFGVLLLVYYMDWIAANITNATLQKIVQWFSLMSRYDEFQSGILNVVNIVYYLSFIGIFLLLTVQVIRRRQYSDTKFRLNNTLVTAAVIVGIILVNGIVTTIGDKMPMKVDMTRDKVYEFSDQTKEVMGALDSDIEVYALYPDGVEGELVTAVKEYLKMYEQMSDKLKITYVDPYSDPAFARKYGDDVGVGSVVIQKGEKYRVIPLNQLYRESSITGEVSIDLEKQMTSAIRYVSGTGQEVKAYLIEGHDEYSSTELKAALTNEGYTVETLNLSTSSIPEDASVLISMAPSVDFTAEERDALDAYLMNGGKAAFVFTAGNPAMERLNSYLEEWGITVNSDFAYEGDTSKAYRTNYGVPVPAPEMQEHSITEKLIASDISFIAPASCSFTLNENNLQHTYITSLLKTSKNSWGITDLARESFDKSENDINGPLDLAVISEKSDGSGGAIFAIGSLQAVETQGILDNASYSNGDFMLNTFSYLTDKGDALNIRAKVISPESLTMTETQVKVIAMVLQYILPLLILLVGLVVWLRRRYL</sequence>
<name>A0A9D5R944_9FIRM</name>
<evidence type="ECO:0000259" key="7">
    <source>
        <dbReference type="Pfam" id="PF09822"/>
    </source>
</evidence>
<organism evidence="9 10">
    <name type="scientific">Ructibacterium gallinarum</name>
    <dbReference type="NCBI Taxonomy" id="2779355"/>
    <lineage>
        <taxon>Bacteria</taxon>
        <taxon>Bacillati</taxon>
        <taxon>Bacillota</taxon>
        <taxon>Clostridia</taxon>
        <taxon>Eubacteriales</taxon>
        <taxon>Oscillospiraceae</taxon>
        <taxon>Ructibacterium</taxon>
    </lineage>
</organism>
<comment type="subcellular location">
    <subcellularLocation>
        <location evidence="1">Cell membrane</location>
        <topology evidence="1">Multi-pass membrane protein</topology>
    </subcellularLocation>
</comment>
<keyword evidence="3 6" id="KW-0812">Transmembrane</keyword>
<keyword evidence="2" id="KW-1003">Cell membrane</keyword>
<feature type="domain" description="ABC-type uncharacterised transport system" evidence="7">
    <location>
        <begin position="405"/>
        <end position="600"/>
    </location>
</feature>
<evidence type="ECO:0000313" key="9">
    <source>
        <dbReference type="EMBL" id="MBE5041066.1"/>
    </source>
</evidence>
<dbReference type="Pfam" id="PF12679">
    <property type="entry name" value="ABC2_membrane_2"/>
    <property type="match status" value="1"/>
</dbReference>
<evidence type="ECO:0000256" key="1">
    <source>
        <dbReference type="ARBA" id="ARBA00004651"/>
    </source>
</evidence>
<keyword evidence="4 6" id="KW-1133">Transmembrane helix</keyword>
<dbReference type="RefSeq" id="WP_226393603.1">
    <property type="nucleotide sequence ID" value="NZ_JADCKB010000033.1"/>
</dbReference>
<accession>A0A9D5R944</accession>
<keyword evidence="10" id="KW-1185">Reference proteome</keyword>
<evidence type="ECO:0000256" key="2">
    <source>
        <dbReference type="ARBA" id="ARBA00022475"/>
    </source>
</evidence>